<organism evidence="2 3">
    <name type="scientific">Chionoecetes opilio</name>
    <name type="common">Atlantic snow crab</name>
    <name type="synonym">Cancer opilio</name>
    <dbReference type="NCBI Taxonomy" id="41210"/>
    <lineage>
        <taxon>Eukaryota</taxon>
        <taxon>Metazoa</taxon>
        <taxon>Ecdysozoa</taxon>
        <taxon>Arthropoda</taxon>
        <taxon>Crustacea</taxon>
        <taxon>Multicrustacea</taxon>
        <taxon>Malacostraca</taxon>
        <taxon>Eumalacostraca</taxon>
        <taxon>Eucarida</taxon>
        <taxon>Decapoda</taxon>
        <taxon>Pleocyemata</taxon>
        <taxon>Brachyura</taxon>
        <taxon>Eubrachyura</taxon>
        <taxon>Majoidea</taxon>
        <taxon>Majidae</taxon>
        <taxon>Chionoecetes</taxon>
    </lineage>
</organism>
<evidence type="ECO:0000313" key="2">
    <source>
        <dbReference type="EMBL" id="KAG0702151.1"/>
    </source>
</evidence>
<reference evidence="2" key="1">
    <citation type="submission" date="2020-07" db="EMBL/GenBank/DDBJ databases">
        <title>The High-quality genome of the commercially important snow crab, Chionoecetes opilio.</title>
        <authorList>
            <person name="Jeong J.-H."/>
            <person name="Ryu S."/>
        </authorList>
    </citation>
    <scope>NUCLEOTIDE SEQUENCE</scope>
    <source>
        <strain evidence="2">MADBK_172401_WGS</strain>
        <tissue evidence="2">Digestive gland</tissue>
    </source>
</reference>
<dbReference type="EMBL" id="JACEEZ010025304">
    <property type="protein sequence ID" value="KAG0702151.1"/>
    <property type="molecule type" value="Genomic_DNA"/>
</dbReference>
<proteinExistence type="predicted"/>
<evidence type="ECO:0000313" key="3">
    <source>
        <dbReference type="Proteomes" id="UP000770661"/>
    </source>
</evidence>
<keyword evidence="3" id="KW-1185">Reference proteome</keyword>
<evidence type="ECO:0000256" key="1">
    <source>
        <dbReference type="SAM" id="MobiDB-lite"/>
    </source>
</evidence>
<name>A0A8J4XMV5_CHIOP</name>
<gene>
    <name evidence="2" type="ORF">GWK47_025158</name>
</gene>
<dbReference type="Proteomes" id="UP000770661">
    <property type="component" value="Unassembled WGS sequence"/>
</dbReference>
<protein>
    <submittedName>
        <fullName evidence="2">Uncharacterized protein</fullName>
    </submittedName>
</protein>
<accession>A0A8J4XMV5</accession>
<feature type="region of interest" description="Disordered" evidence="1">
    <location>
        <begin position="33"/>
        <end position="138"/>
    </location>
</feature>
<comment type="caution">
    <text evidence="2">The sequence shown here is derived from an EMBL/GenBank/DDBJ whole genome shotgun (WGS) entry which is preliminary data.</text>
</comment>
<feature type="compositionally biased region" description="Basic and acidic residues" evidence="1">
    <location>
        <begin position="42"/>
        <end position="56"/>
    </location>
</feature>
<sequence length="204" mass="23265">MYLAYLSPRKGRIWPGLLILPEVEDRTCCRWVGDQPEKKKKPPDTKPQEEINEGPHTHPFKNSVCRRVPLGPHTPRCPPACRHHHHRQYAPEHDRSARSVHPPALHAALRKKERDVDSNNQSWAYAGGRAPSPPYTPSRGHHARFLQGPFPTKQLRQENQRGPPDLVGAPLAFPPRRGCLLQIKPHGKDGFGRCHIPPKSRSWR</sequence>
<dbReference type="AlphaFoldDB" id="A0A8J4XMV5"/>